<dbReference type="InterPro" id="IPR001492">
    <property type="entry name" value="Flagellin"/>
</dbReference>
<reference evidence="7 10" key="2">
    <citation type="submission" date="2018-01" db="EMBL/GenBank/DDBJ databases">
        <title>Complete genome sequence of Caulobacter flavus RHGG3.</title>
        <authorList>
            <person name="Yang E."/>
        </authorList>
    </citation>
    <scope>NUCLEOTIDE SEQUENCE [LARGE SCALE GENOMIC DNA]</scope>
    <source>
        <strain evidence="7 10">RHGG3</strain>
    </source>
</reference>
<dbReference type="PANTHER" id="PTHR42792">
    <property type="entry name" value="FLAGELLIN"/>
    <property type="match status" value="1"/>
</dbReference>
<proteinExistence type="inferred from homology"/>
<evidence type="ECO:0000256" key="1">
    <source>
        <dbReference type="ARBA" id="ARBA00005709"/>
    </source>
</evidence>
<keyword evidence="3 4" id="KW-0975">Bacterial flagellum</keyword>
<evidence type="ECO:0000313" key="7">
    <source>
        <dbReference type="EMBL" id="AYV48402.1"/>
    </source>
</evidence>
<dbReference type="OrthoDB" id="7328309at2"/>
<keyword evidence="10" id="KW-1185">Reference proteome</keyword>
<dbReference type="Proteomes" id="UP000234483">
    <property type="component" value="Unassembled WGS sequence"/>
</dbReference>
<dbReference type="Proteomes" id="UP000281192">
    <property type="component" value="Chromosome"/>
</dbReference>
<evidence type="ECO:0000256" key="2">
    <source>
        <dbReference type="ARBA" id="ARBA00011829"/>
    </source>
</evidence>
<feature type="domain" description="Flagellin N-terminal" evidence="5">
    <location>
        <begin position="5"/>
        <end position="143"/>
    </location>
</feature>
<dbReference type="GO" id="GO:0009288">
    <property type="term" value="C:bacterial-type flagellum"/>
    <property type="evidence" value="ECO:0007669"/>
    <property type="project" value="UniProtKB-SubCell"/>
</dbReference>
<feature type="domain" description="Flagellin C-terminal" evidence="6">
    <location>
        <begin position="192"/>
        <end position="275"/>
    </location>
</feature>
<comment type="function">
    <text evidence="4">Flagellin is the subunit protein which polymerizes to form the filaments of bacterial flagella.</text>
</comment>
<comment type="subunit">
    <text evidence="2">In C.crescentus, the flagellar filament is composed of multiple flagellins of 29 kDa; 27 kDa and 25 kDa.</text>
</comment>
<dbReference type="EMBL" id="PJRQ01000052">
    <property type="protein sequence ID" value="PLR06562.1"/>
    <property type="molecule type" value="Genomic_DNA"/>
</dbReference>
<keyword evidence="8" id="KW-0966">Cell projection</keyword>
<dbReference type="GO" id="GO:0005198">
    <property type="term" value="F:structural molecule activity"/>
    <property type="evidence" value="ECO:0007669"/>
    <property type="project" value="UniProtKB-UniRule"/>
</dbReference>
<dbReference type="Pfam" id="PF00669">
    <property type="entry name" value="Flagellin_N"/>
    <property type="match status" value="1"/>
</dbReference>
<sequence>MTLSVNTNQPALIALQNLNKTNDEMQGVQTRINTGLAISSAKDNAAVWSIAQDQQADRSALASVKMSLDRATSIADVALTAGESVSDLLNLMREKVVAAKDSSLSTQARTALNADFRGLLSNLTQVVDSATFDGANILDGSQTNAITFLADADAQTVISLNLQTLSLGSPKNSLAAADSIATLTQATAVLTRLDATIATVNQAVGSIGSQAKQIDAHNTFVSKLSDVLETGVGNLVDADMAKESARLQALQVKQQLGAQALSIANGAPQIILSLFGNS</sequence>
<dbReference type="SUPFAM" id="SSF64518">
    <property type="entry name" value="Phase 1 flagellin"/>
    <property type="match status" value="1"/>
</dbReference>
<dbReference type="PANTHER" id="PTHR42792:SF2">
    <property type="entry name" value="FLAGELLIN"/>
    <property type="match status" value="1"/>
</dbReference>
<dbReference type="RefSeq" id="WP_101715739.1">
    <property type="nucleotide sequence ID" value="NZ_CP026100.1"/>
</dbReference>
<dbReference type="Pfam" id="PF00700">
    <property type="entry name" value="Flagellin_C"/>
    <property type="match status" value="1"/>
</dbReference>
<dbReference type="GO" id="GO:0005576">
    <property type="term" value="C:extracellular region"/>
    <property type="evidence" value="ECO:0007669"/>
    <property type="project" value="UniProtKB-SubCell"/>
</dbReference>
<evidence type="ECO:0000313" key="8">
    <source>
        <dbReference type="EMBL" id="PLR06562.1"/>
    </source>
</evidence>
<accession>A0A2N5CLG0</accession>
<comment type="similarity">
    <text evidence="1 4">Belongs to the bacterial flagellin family.</text>
</comment>
<evidence type="ECO:0000313" key="9">
    <source>
        <dbReference type="Proteomes" id="UP000234483"/>
    </source>
</evidence>
<evidence type="ECO:0000259" key="5">
    <source>
        <dbReference type="Pfam" id="PF00669"/>
    </source>
</evidence>
<protein>
    <recommendedName>
        <fullName evidence="4">Flagellin</fullName>
    </recommendedName>
</protein>
<gene>
    <name evidence="7" type="ORF">C1707_20245</name>
    <name evidence="8" type="ORF">CFHF_25615</name>
</gene>
<reference evidence="8 9" key="1">
    <citation type="submission" date="2017-12" db="EMBL/GenBank/DDBJ databases">
        <title>The genome sequence of Caulobacter flavus CGMCC1 15093.</title>
        <authorList>
            <person name="Gao J."/>
            <person name="Mao X."/>
            <person name="Sun J."/>
        </authorList>
    </citation>
    <scope>NUCLEOTIDE SEQUENCE [LARGE SCALE GENOMIC DNA]</scope>
    <source>
        <strain evidence="8 9">CGMCC1 15093</strain>
    </source>
</reference>
<comment type="subcellular location">
    <subcellularLocation>
        <location evidence="4">Secreted</location>
    </subcellularLocation>
    <subcellularLocation>
        <location evidence="4">Bacterial flagellum</location>
    </subcellularLocation>
</comment>
<dbReference type="InterPro" id="IPR046358">
    <property type="entry name" value="Flagellin_C"/>
</dbReference>
<keyword evidence="8" id="KW-0282">Flagellum</keyword>
<keyword evidence="8" id="KW-0969">Cilium</keyword>
<dbReference type="Gene3D" id="1.20.1330.10">
    <property type="entry name" value="f41 fragment of flagellin, N-terminal domain"/>
    <property type="match status" value="1"/>
</dbReference>
<name>A0A2N5CLG0_9CAUL</name>
<dbReference type="InterPro" id="IPR001029">
    <property type="entry name" value="Flagellin_N"/>
</dbReference>
<evidence type="ECO:0000256" key="4">
    <source>
        <dbReference type="RuleBase" id="RU362073"/>
    </source>
</evidence>
<evidence type="ECO:0000313" key="10">
    <source>
        <dbReference type="Proteomes" id="UP000281192"/>
    </source>
</evidence>
<dbReference type="AlphaFoldDB" id="A0A2N5CLG0"/>
<evidence type="ECO:0000256" key="3">
    <source>
        <dbReference type="ARBA" id="ARBA00023143"/>
    </source>
</evidence>
<dbReference type="EMBL" id="CP026100">
    <property type="protein sequence ID" value="AYV48402.1"/>
    <property type="molecule type" value="Genomic_DNA"/>
</dbReference>
<dbReference type="KEGG" id="cfh:C1707_20245"/>
<organism evidence="8 9">
    <name type="scientific">Caulobacter flavus</name>
    <dbReference type="NCBI Taxonomy" id="1679497"/>
    <lineage>
        <taxon>Bacteria</taxon>
        <taxon>Pseudomonadati</taxon>
        <taxon>Pseudomonadota</taxon>
        <taxon>Alphaproteobacteria</taxon>
        <taxon>Caulobacterales</taxon>
        <taxon>Caulobacteraceae</taxon>
        <taxon>Caulobacter</taxon>
    </lineage>
</organism>
<keyword evidence="4" id="KW-0964">Secreted</keyword>
<evidence type="ECO:0000259" key="6">
    <source>
        <dbReference type="Pfam" id="PF00700"/>
    </source>
</evidence>